<evidence type="ECO:0000313" key="1">
    <source>
        <dbReference type="EMBL" id="KAF5834535.1"/>
    </source>
</evidence>
<name>A0ABQ7GIU8_DUNSA</name>
<dbReference type="Proteomes" id="UP000815325">
    <property type="component" value="Unassembled WGS sequence"/>
</dbReference>
<sequence>MFKPPSQAFALAYSVPPLHSPALDVTAANAPMQLTCPNRHAEIWRWLTSASAALACFGCKFCQSIRATHMFKPPRQASALAYSVPLLHWSPCLVGTPSQPDSAPACPPLS</sequence>
<accession>A0ABQ7GIU8</accession>
<comment type="caution">
    <text evidence="1">The sequence shown here is derived from an EMBL/GenBank/DDBJ whole genome shotgun (WGS) entry which is preliminary data.</text>
</comment>
<proteinExistence type="predicted"/>
<evidence type="ECO:0000313" key="2">
    <source>
        <dbReference type="Proteomes" id="UP000815325"/>
    </source>
</evidence>
<organism evidence="1 2">
    <name type="scientific">Dunaliella salina</name>
    <name type="common">Green alga</name>
    <name type="synonym">Protococcus salinus</name>
    <dbReference type="NCBI Taxonomy" id="3046"/>
    <lineage>
        <taxon>Eukaryota</taxon>
        <taxon>Viridiplantae</taxon>
        <taxon>Chlorophyta</taxon>
        <taxon>core chlorophytes</taxon>
        <taxon>Chlorophyceae</taxon>
        <taxon>CS clade</taxon>
        <taxon>Chlamydomonadales</taxon>
        <taxon>Dunaliellaceae</taxon>
        <taxon>Dunaliella</taxon>
    </lineage>
</organism>
<protein>
    <recommendedName>
        <fullName evidence="3">Encoded protein</fullName>
    </recommendedName>
</protein>
<reference evidence="1" key="1">
    <citation type="submission" date="2017-08" db="EMBL/GenBank/DDBJ databases">
        <authorList>
            <person name="Polle J.E."/>
            <person name="Barry K."/>
            <person name="Cushman J."/>
            <person name="Schmutz J."/>
            <person name="Tran D."/>
            <person name="Hathwaick L.T."/>
            <person name="Yim W.C."/>
            <person name="Jenkins J."/>
            <person name="Mckie-Krisberg Z.M."/>
            <person name="Prochnik S."/>
            <person name="Lindquist E."/>
            <person name="Dockter R.B."/>
            <person name="Adam C."/>
            <person name="Molina H."/>
            <person name="Bunkerborg J."/>
            <person name="Jin E."/>
            <person name="Buchheim M."/>
            <person name="Magnuson J."/>
        </authorList>
    </citation>
    <scope>NUCLEOTIDE SEQUENCE</scope>
    <source>
        <strain evidence="1">CCAP 19/18</strain>
    </source>
</reference>
<gene>
    <name evidence="1" type="ORF">DUNSADRAFT_8743</name>
</gene>
<dbReference type="EMBL" id="MU069750">
    <property type="protein sequence ID" value="KAF5834535.1"/>
    <property type="molecule type" value="Genomic_DNA"/>
</dbReference>
<keyword evidence="2" id="KW-1185">Reference proteome</keyword>
<evidence type="ECO:0008006" key="3">
    <source>
        <dbReference type="Google" id="ProtNLM"/>
    </source>
</evidence>